<dbReference type="EMBL" id="JACHKT010000049">
    <property type="protein sequence ID" value="MBB6005563.1"/>
    <property type="molecule type" value="Genomic_DNA"/>
</dbReference>
<organism evidence="1 2">
    <name type="scientific">Arcicella rosea</name>
    <dbReference type="NCBI Taxonomy" id="502909"/>
    <lineage>
        <taxon>Bacteria</taxon>
        <taxon>Pseudomonadati</taxon>
        <taxon>Bacteroidota</taxon>
        <taxon>Cytophagia</taxon>
        <taxon>Cytophagales</taxon>
        <taxon>Flectobacillaceae</taxon>
        <taxon>Arcicella</taxon>
    </lineage>
</organism>
<evidence type="ECO:0000313" key="1">
    <source>
        <dbReference type="EMBL" id="MBB6005563.1"/>
    </source>
</evidence>
<reference evidence="1 2" key="1">
    <citation type="submission" date="2020-08" db="EMBL/GenBank/DDBJ databases">
        <title>Functional genomics of gut bacteria from endangered species of beetles.</title>
        <authorList>
            <person name="Carlos-Shanley C."/>
        </authorList>
    </citation>
    <scope>NUCLEOTIDE SEQUENCE [LARGE SCALE GENOMIC DNA]</scope>
    <source>
        <strain evidence="1 2">S00070</strain>
    </source>
</reference>
<proteinExistence type="predicted"/>
<dbReference type="Proteomes" id="UP000524404">
    <property type="component" value="Unassembled WGS sequence"/>
</dbReference>
<gene>
    <name evidence="1" type="ORF">HNP25_004237</name>
</gene>
<accession>A0A841EWU7</accession>
<keyword evidence="2" id="KW-1185">Reference proteome</keyword>
<dbReference type="RefSeq" id="WP_184137496.1">
    <property type="nucleotide sequence ID" value="NZ_JACHKT010000049.1"/>
</dbReference>
<name>A0A841EWU7_9BACT</name>
<sequence>MANLQDSGNAANIANFENLITYCSNLGATYNPSRDALKFPQLQTLLSEAQTVMAEIMALIAVYDIALENRKKLFSNVRPLTNQVFNTLSISGVDDAVLEGAKSFKRKIHGKRASEKPEPIMVDGVATVPKTNSSSQTSFNYLIEHFGALVAVVANHPEYNPNEEELKVANLTQFINQLKQANTSVINSHVALDLARGKRQQVLYGEKTGLVDIAMDVKTYIKIAFGINSLEYNKIKGISFKRFV</sequence>
<protein>
    <submittedName>
        <fullName evidence="1">Uncharacterized protein</fullName>
    </submittedName>
</protein>
<comment type="caution">
    <text evidence="1">The sequence shown here is derived from an EMBL/GenBank/DDBJ whole genome shotgun (WGS) entry which is preliminary data.</text>
</comment>
<dbReference type="AlphaFoldDB" id="A0A841EWU7"/>
<evidence type="ECO:0000313" key="2">
    <source>
        <dbReference type="Proteomes" id="UP000524404"/>
    </source>
</evidence>